<dbReference type="PATRIC" id="fig|213810.4.peg.61"/>
<dbReference type="GeneID" id="83155050"/>
<organism evidence="3 4">
    <name type="scientific">Ruminococcus champanellensis (strain DSM 18848 / JCM 17042 / KCTC 15320 / 18P13)</name>
    <dbReference type="NCBI Taxonomy" id="213810"/>
    <lineage>
        <taxon>Bacteria</taxon>
        <taxon>Bacillati</taxon>
        <taxon>Bacillota</taxon>
        <taxon>Clostridia</taxon>
        <taxon>Eubacteriales</taxon>
        <taxon>Oscillospiraceae</taxon>
        <taxon>Ruminococcus</taxon>
    </lineage>
</organism>
<feature type="transmembrane region" description="Helical" evidence="2">
    <location>
        <begin position="437"/>
        <end position="460"/>
    </location>
</feature>
<feature type="transmembrane region" description="Helical" evidence="2">
    <location>
        <begin position="112"/>
        <end position="128"/>
    </location>
</feature>
<dbReference type="Pfam" id="PF13687">
    <property type="entry name" value="DUF4153"/>
    <property type="match status" value="1"/>
</dbReference>
<feature type="transmembrane region" description="Helical" evidence="2">
    <location>
        <begin position="200"/>
        <end position="222"/>
    </location>
</feature>
<feature type="region of interest" description="Disordered" evidence="1">
    <location>
        <begin position="1"/>
        <end position="35"/>
    </location>
</feature>
<evidence type="ECO:0000313" key="3">
    <source>
        <dbReference type="EMBL" id="CBL16465.1"/>
    </source>
</evidence>
<dbReference type="InterPro" id="IPR025291">
    <property type="entry name" value="DUF4153"/>
</dbReference>
<evidence type="ECO:0000313" key="4">
    <source>
        <dbReference type="Proteomes" id="UP000007054"/>
    </source>
</evidence>
<feature type="transmembrane region" description="Helical" evidence="2">
    <location>
        <begin position="371"/>
        <end position="388"/>
    </location>
</feature>
<gene>
    <name evidence="3" type="ordered locus">RUM_02150</name>
</gene>
<feature type="transmembrane region" description="Helical" evidence="2">
    <location>
        <begin position="242"/>
        <end position="263"/>
    </location>
</feature>
<keyword evidence="4" id="KW-1185">Reference proteome</keyword>
<dbReference type="Proteomes" id="UP000007054">
    <property type="component" value="Chromosome"/>
</dbReference>
<dbReference type="EMBL" id="FP929052">
    <property type="protein sequence ID" value="CBL16465.1"/>
    <property type="molecule type" value="Genomic_DNA"/>
</dbReference>
<reference evidence="3" key="1">
    <citation type="submission" date="2010-03" db="EMBL/GenBank/DDBJ databases">
        <title>The genome sequence of Ruminococcus sp. 18P13.</title>
        <authorList>
            <consortium name="metaHIT consortium -- http://www.metahit.eu/"/>
            <person name="Pajon A."/>
            <person name="Turner K."/>
            <person name="Parkhill J."/>
            <person name="Bernalier A."/>
        </authorList>
    </citation>
    <scope>NUCLEOTIDE SEQUENCE [LARGE SCALE GENOMIC DNA]</scope>
    <source>
        <strain evidence="3">Type strain: 18P13</strain>
    </source>
</reference>
<protein>
    <submittedName>
        <fullName evidence="3">Uncharacterized protein</fullName>
    </submittedName>
</protein>
<dbReference type="KEGG" id="rch:RUM_02150"/>
<sequence length="537" mass="60991">MTEQNPDLRIPEPVPDPKPDEAPAPDAAATPDPAAQSGEQTFVYAGLPRIPAHFTRSQKLLAFCCPLAGFGVLRYMILHALGLPATLVCWGVLTLGILFLKRTPRIRFTWSHRCMAAVLYLFPLLFCISDNKTMTGLCALYELAGIPFFFYHVASGEAALPRCLPLALYKALLDYPGQNNLMFPAIRQCLQKRKLSRNALYVLGGLLLGLPLTLLVYALLLSVDQNMGILTDWIRADWYRNLMIYLVQLLLGLPIGMFLYNSLYNNATRRNIRSLRQSDCTRILEGMRIAPGMLLYAIMTPVCFVYAVYIGLQASYLFSGFAGTLPEGFSYAGYARSGFFELCFLSVLNFLLIALLFLTCRRQGDARPLPLRIYSSILCVITLLLIATSESKMCLYISEMGLTPKRVYTAWFMLFLALVFLMLLLRQFRPRFHLARGVLVTGTLMLGLLAFSLPDAWIAAYNLNAYKAGKLPQLHISDFVDLSDDAYLLYPDYRQQLEEMSPSVYEIHLTRRWEKDAKDPFRQYNYATWRFMKRYLP</sequence>
<dbReference type="RefSeq" id="WP_015557372.1">
    <property type="nucleotide sequence ID" value="NC_021039.1"/>
</dbReference>
<dbReference type="BioCyc" id="RCHA213810:RUM_RS01005-MONOMER"/>
<feature type="transmembrane region" description="Helical" evidence="2">
    <location>
        <begin position="338"/>
        <end position="359"/>
    </location>
</feature>
<feature type="transmembrane region" description="Helical" evidence="2">
    <location>
        <begin position="294"/>
        <end position="318"/>
    </location>
</feature>
<dbReference type="AlphaFoldDB" id="D4LA20"/>
<dbReference type="STRING" id="213810.RUM_02150"/>
<dbReference type="HOGENOM" id="CLU_025121_1_0_9"/>
<dbReference type="OrthoDB" id="9767931at2"/>
<keyword evidence="2" id="KW-0472">Membrane</keyword>
<evidence type="ECO:0000256" key="1">
    <source>
        <dbReference type="SAM" id="MobiDB-lite"/>
    </source>
</evidence>
<feature type="compositionally biased region" description="Low complexity" evidence="1">
    <location>
        <begin position="24"/>
        <end position="35"/>
    </location>
</feature>
<keyword evidence="2" id="KW-0812">Transmembrane</keyword>
<feature type="transmembrane region" description="Helical" evidence="2">
    <location>
        <begin position="83"/>
        <end position="100"/>
    </location>
</feature>
<proteinExistence type="predicted"/>
<feature type="transmembrane region" description="Helical" evidence="2">
    <location>
        <begin position="408"/>
        <end position="425"/>
    </location>
</feature>
<accession>D4LA20</accession>
<reference evidence="3" key="2">
    <citation type="submission" date="2010-03" db="EMBL/GenBank/DDBJ databases">
        <authorList>
            <person name="Pajon A."/>
        </authorList>
    </citation>
    <scope>NUCLEOTIDE SEQUENCE</scope>
    <source>
        <strain evidence="3">Type strain: 18P13</strain>
    </source>
</reference>
<keyword evidence="2" id="KW-1133">Transmembrane helix</keyword>
<name>D4LA20_RUMC1</name>
<evidence type="ECO:0000256" key="2">
    <source>
        <dbReference type="SAM" id="Phobius"/>
    </source>
</evidence>